<keyword evidence="2 5" id="KW-0812">Transmembrane</keyword>
<evidence type="ECO:0000313" key="7">
    <source>
        <dbReference type="Proteomes" id="UP001593833"/>
    </source>
</evidence>
<organism evidence="6 7">
    <name type="scientific">Eiseniibacteriota bacterium</name>
    <dbReference type="NCBI Taxonomy" id="2212470"/>
    <lineage>
        <taxon>Bacteria</taxon>
        <taxon>Candidatus Eiseniibacteriota</taxon>
    </lineage>
</organism>
<keyword evidence="6" id="KW-0808">Transferase</keyword>
<evidence type="ECO:0000256" key="4">
    <source>
        <dbReference type="ARBA" id="ARBA00023136"/>
    </source>
</evidence>
<comment type="caution">
    <text evidence="6">The sequence shown here is derived from an EMBL/GenBank/DDBJ whole genome shotgun (WGS) entry which is preliminary data.</text>
</comment>
<dbReference type="GO" id="GO:0004671">
    <property type="term" value="F:protein C-terminal S-isoprenylcysteine carboxyl O-methyltransferase activity"/>
    <property type="evidence" value="ECO:0007669"/>
    <property type="project" value="UniProtKB-EC"/>
</dbReference>
<feature type="transmembrane region" description="Helical" evidence="5">
    <location>
        <begin position="45"/>
        <end position="63"/>
    </location>
</feature>
<dbReference type="EC" id="2.1.1.100" evidence="6"/>
<dbReference type="Pfam" id="PF04191">
    <property type="entry name" value="PEMT"/>
    <property type="match status" value="1"/>
</dbReference>
<dbReference type="GO" id="GO:0032259">
    <property type="term" value="P:methylation"/>
    <property type="evidence" value="ECO:0007669"/>
    <property type="project" value="UniProtKB-KW"/>
</dbReference>
<name>A0ABV6YLQ7_UNCEI</name>
<dbReference type="EMBL" id="JBHPKH010000103">
    <property type="protein sequence ID" value="MFC1573250.1"/>
    <property type="molecule type" value="Genomic_DNA"/>
</dbReference>
<evidence type="ECO:0000256" key="5">
    <source>
        <dbReference type="SAM" id="Phobius"/>
    </source>
</evidence>
<evidence type="ECO:0000256" key="3">
    <source>
        <dbReference type="ARBA" id="ARBA00022989"/>
    </source>
</evidence>
<keyword evidence="4 5" id="KW-0472">Membrane</keyword>
<comment type="subcellular location">
    <subcellularLocation>
        <location evidence="1">Endomembrane system</location>
        <topology evidence="1">Multi-pass membrane protein</topology>
    </subcellularLocation>
</comment>
<dbReference type="PANTHER" id="PTHR12714">
    <property type="entry name" value="PROTEIN-S ISOPRENYLCYSTEINE O-METHYLTRANSFERASE"/>
    <property type="match status" value="1"/>
</dbReference>
<dbReference type="Proteomes" id="UP001593833">
    <property type="component" value="Unassembled WGS sequence"/>
</dbReference>
<gene>
    <name evidence="6" type="ORF">ACFL6M_06595</name>
</gene>
<feature type="transmembrane region" description="Helical" evidence="5">
    <location>
        <begin position="13"/>
        <end position="33"/>
    </location>
</feature>
<dbReference type="Gene3D" id="1.20.120.1630">
    <property type="match status" value="1"/>
</dbReference>
<evidence type="ECO:0000256" key="2">
    <source>
        <dbReference type="ARBA" id="ARBA00022692"/>
    </source>
</evidence>
<dbReference type="PANTHER" id="PTHR12714:SF9">
    <property type="entry name" value="PROTEIN-S-ISOPRENYLCYSTEINE O-METHYLTRANSFERASE"/>
    <property type="match status" value="1"/>
</dbReference>
<keyword evidence="3 5" id="KW-1133">Transmembrane helix</keyword>
<protein>
    <submittedName>
        <fullName evidence="6">Methyltransferase family protein</fullName>
        <ecNumber evidence="6">2.1.1.100</ecNumber>
        <ecNumber evidence="6">2.1.1.334</ecNumber>
    </submittedName>
</protein>
<feature type="transmembrane region" description="Helical" evidence="5">
    <location>
        <begin position="99"/>
        <end position="123"/>
    </location>
</feature>
<keyword evidence="7" id="KW-1185">Reference proteome</keyword>
<evidence type="ECO:0000256" key="1">
    <source>
        <dbReference type="ARBA" id="ARBA00004127"/>
    </source>
</evidence>
<evidence type="ECO:0000313" key="6">
    <source>
        <dbReference type="EMBL" id="MFC1573250.1"/>
    </source>
</evidence>
<keyword evidence="6" id="KW-0489">Methyltransferase</keyword>
<accession>A0ABV6YLQ7</accession>
<dbReference type="InterPro" id="IPR007318">
    <property type="entry name" value="Phopholipid_MeTrfase"/>
</dbReference>
<reference evidence="6 7" key="1">
    <citation type="submission" date="2024-09" db="EMBL/GenBank/DDBJ databases">
        <authorList>
            <person name="D'Angelo T."/>
        </authorList>
    </citation>
    <scope>NUCLEOTIDE SEQUENCE [LARGE SCALE GENOMIC DNA]</scope>
    <source>
        <strain evidence="6">SAG AM-320-E07</strain>
    </source>
</reference>
<sequence length="160" mass="18457">MKEKNGEHPFGDAGQLILLGLFLIVWIVDSFFLRISTLFAAYIPLYIRLIILGIGLAKGIYLARSAHIVVSREHRLKGVKTDGAFRFLRHPLYAAGLQFYFGMTFVTCSLLSLGLFVVIWIFYDYIAGYEEKLMAQKFGDEYRTYMSRTGKWIPRLWARS</sequence>
<dbReference type="EC" id="2.1.1.334" evidence="6"/>
<proteinExistence type="predicted"/>